<dbReference type="OrthoDB" id="9789943at2"/>
<dbReference type="PANTHER" id="PTHR34351:SF2">
    <property type="entry name" value="DUF58 DOMAIN-CONTAINING PROTEIN"/>
    <property type="match status" value="1"/>
</dbReference>
<gene>
    <name evidence="2" type="ORF">Enr8_49010</name>
</gene>
<organism evidence="2 3">
    <name type="scientific">Blastopirellula retiformator</name>
    <dbReference type="NCBI Taxonomy" id="2527970"/>
    <lineage>
        <taxon>Bacteria</taxon>
        <taxon>Pseudomonadati</taxon>
        <taxon>Planctomycetota</taxon>
        <taxon>Planctomycetia</taxon>
        <taxon>Pirellulales</taxon>
        <taxon>Pirellulaceae</taxon>
        <taxon>Blastopirellula</taxon>
    </lineage>
</organism>
<feature type="domain" description="DUF58" evidence="1">
    <location>
        <begin position="198"/>
        <end position="285"/>
    </location>
</feature>
<name>A0A5C5UVT0_9BACT</name>
<comment type="caution">
    <text evidence="2">The sequence shown here is derived from an EMBL/GenBank/DDBJ whole genome shotgun (WGS) entry which is preliminary data.</text>
</comment>
<evidence type="ECO:0000259" key="1">
    <source>
        <dbReference type="Pfam" id="PF01882"/>
    </source>
</evidence>
<sequence length="438" mass="48621">MRWFVGAILILVISSLFGLSLLVYSMYALLAVMTASRLLTRYWSHHLSIHRTVNRLEVEEGHSIAVNVTVTNTGALPIPWLLVEDTLPRRATMYRPPALETSGDRITLASLGPRKSKSFYYQLRCNRRGYFPIGPAMLETGDLFGLYRLFRVLAPPEYLQVLPKVIPLDGFDIASRRPMGEIKMTHRLFEDPTRIAGVRAYQAGDPINRVNWAATARTGTLHSKVYEPSSIAGATIVLDFHQESFAKQHEPIRSEMAISLAVAIAGAVQETGQQVGLVTNARDAAERMKRETLATTEVKSRAEARSAAIVEKGNDHLVPQVVQTRRGGEQMALIRKMLARAELTDGLTLAQLITETVSRIPRDATVIAVLTESTVETALALGNLRRSGFTVTAIINIFDEYEFAQAAGKLLAEGIRCRQLNNLDNISTICQEQAYSWF</sequence>
<evidence type="ECO:0000313" key="3">
    <source>
        <dbReference type="Proteomes" id="UP000318878"/>
    </source>
</evidence>
<dbReference type="Pfam" id="PF01882">
    <property type="entry name" value="DUF58"/>
    <property type="match status" value="1"/>
</dbReference>
<accession>A0A5C5UVT0</accession>
<protein>
    <recommendedName>
        <fullName evidence="1">DUF58 domain-containing protein</fullName>
    </recommendedName>
</protein>
<dbReference type="RefSeq" id="WP_146436697.1">
    <property type="nucleotide sequence ID" value="NZ_SJPF01000007.1"/>
</dbReference>
<keyword evidence="3" id="KW-1185">Reference proteome</keyword>
<dbReference type="EMBL" id="SJPF01000007">
    <property type="protein sequence ID" value="TWT29713.1"/>
    <property type="molecule type" value="Genomic_DNA"/>
</dbReference>
<dbReference type="InterPro" id="IPR002881">
    <property type="entry name" value="DUF58"/>
</dbReference>
<proteinExistence type="predicted"/>
<evidence type="ECO:0000313" key="2">
    <source>
        <dbReference type="EMBL" id="TWT29713.1"/>
    </source>
</evidence>
<dbReference type="AlphaFoldDB" id="A0A5C5UVT0"/>
<reference evidence="2 3" key="1">
    <citation type="submission" date="2019-02" db="EMBL/GenBank/DDBJ databases">
        <title>Deep-cultivation of Planctomycetes and their phenomic and genomic characterization uncovers novel biology.</title>
        <authorList>
            <person name="Wiegand S."/>
            <person name="Jogler M."/>
            <person name="Boedeker C."/>
            <person name="Pinto D."/>
            <person name="Vollmers J."/>
            <person name="Rivas-Marin E."/>
            <person name="Kohn T."/>
            <person name="Peeters S.H."/>
            <person name="Heuer A."/>
            <person name="Rast P."/>
            <person name="Oberbeckmann S."/>
            <person name="Bunk B."/>
            <person name="Jeske O."/>
            <person name="Meyerdierks A."/>
            <person name="Storesund J.E."/>
            <person name="Kallscheuer N."/>
            <person name="Luecker S."/>
            <person name="Lage O.M."/>
            <person name="Pohl T."/>
            <person name="Merkel B.J."/>
            <person name="Hornburger P."/>
            <person name="Mueller R.-W."/>
            <person name="Bruemmer F."/>
            <person name="Labrenz M."/>
            <person name="Spormann A.M."/>
            <person name="Op Den Camp H."/>
            <person name="Overmann J."/>
            <person name="Amann R."/>
            <person name="Jetten M.S.M."/>
            <person name="Mascher T."/>
            <person name="Medema M.H."/>
            <person name="Devos D.P."/>
            <person name="Kaster A.-K."/>
            <person name="Ovreas L."/>
            <person name="Rohde M."/>
            <person name="Galperin M.Y."/>
            <person name="Jogler C."/>
        </authorList>
    </citation>
    <scope>NUCLEOTIDE SEQUENCE [LARGE SCALE GENOMIC DNA]</scope>
    <source>
        <strain evidence="2 3">Enr8</strain>
    </source>
</reference>
<dbReference type="Proteomes" id="UP000318878">
    <property type="component" value="Unassembled WGS sequence"/>
</dbReference>
<dbReference type="PANTHER" id="PTHR34351">
    <property type="entry name" value="SLR1927 PROTEIN-RELATED"/>
    <property type="match status" value="1"/>
</dbReference>